<organism evidence="4 5">
    <name type="scientific">Acorus calamus</name>
    <name type="common">Sweet flag</name>
    <dbReference type="NCBI Taxonomy" id="4465"/>
    <lineage>
        <taxon>Eukaryota</taxon>
        <taxon>Viridiplantae</taxon>
        <taxon>Streptophyta</taxon>
        <taxon>Embryophyta</taxon>
        <taxon>Tracheophyta</taxon>
        <taxon>Spermatophyta</taxon>
        <taxon>Magnoliopsida</taxon>
        <taxon>Liliopsida</taxon>
        <taxon>Acoraceae</taxon>
        <taxon>Acorus</taxon>
    </lineage>
</organism>
<dbReference type="AlphaFoldDB" id="A0AAV9F7X4"/>
<gene>
    <name evidence="4" type="ORF">QJS10_CPA03g00145</name>
</gene>
<evidence type="ECO:0000313" key="5">
    <source>
        <dbReference type="Proteomes" id="UP001180020"/>
    </source>
</evidence>
<feature type="region of interest" description="Disordered" evidence="2">
    <location>
        <begin position="367"/>
        <end position="387"/>
    </location>
</feature>
<dbReference type="EMBL" id="JAUJYO010000003">
    <property type="protein sequence ID" value="KAK1320348.1"/>
    <property type="molecule type" value="Genomic_DNA"/>
</dbReference>
<evidence type="ECO:0000259" key="3">
    <source>
        <dbReference type="Pfam" id="PF07460"/>
    </source>
</evidence>
<dbReference type="PANTHER" id="PTHR34199:SF1">
    <property type="entry name" value="HISTONE-LYSINE N-METHYLTRANSFERASE, H3 LYSINE-79 SPECIFIC-LIKE PROTEIN"/>
    <property type="match status" value="1"/>
</dbReference>
<comment type="caution">
    <text evidence="4">The sequence shown here is derived from an EMBL/GenBank/DDBJ whole genome shotgun (WGS) entry which is preliminary data.</text>
</comment>
<keyword evidence="5" id="KW-1185">Reference proteome</keyword>
<keyword evidence="1" id="KW-0175">Coiled coil</keyword>
<dbReference type="PANTHER" id="PTHR34199">
    <property type="entry name" value="NUMOD3 MOTIF FAMILY PROTEIN, EXPRESSED"/>
    <property type="match status" value="1"/>
</dbReference>
<evidence type="ECO:0000256" key="2">
    <source>
        <dbReference type="SAM" id="MobiDB-lite"/>
    </source>
</evidence>
<proteinExistence type="predicted"/>
<evidence type="ECO:0000313" key="4">
    <source>
        <dbReference type="EMBL" id="KAK1320348.1"/>
    </source>
</evidence>
<sequence>MPCSLHPCLMRLHPTSSPLFNPNPIKLFSNNPLCRASVSTLSLPGRRVGEPTSLSFESQSTHTRHCIQTQQTIASPLKQSEEDRLHSLNGLDELGDESERKVYVEMLRRRKIGLANKGKTPWNKGKKHDEETRERIRRRTIEAMSDPKVRKKMSECPHIHTDQSKARIGFALRRVWSERLRKKRLQEKLYLIWADTVAEAAKHGGNDQQELSWDSYEKMKEEIMREYDQLNAEKEKVKEFARLRAEKEAKARAENRERRVREREVKKRKARAVRELKKKTRTLKKDQQEIAMSKEMTLKRRLAEVNLKFHREKHKKGLVNIKNDAVVGPQLSMEKLNLEFVKMERMRRSVSLADQIRDIKIKKAESTANEEPMLFSDSLSGRGVTEG</sequence>
<evidence type="ECO:0000256" key="1">
    <source>
        <dbReference type="SAM" id="Coils"/>
    </source>
</evidence>
<accession>A0AAV9F7X4</accession>
<name>A0AAV9F7X4_ACOCL</name>
<dbReference type="Proteomes" id="UP001180020">
    <property type="component" value="Unassembled WGS sequence"/>
</dbReference>
<reference evidence="4" key="2">
    <citation type="submission" date="2023-06" db="EMBL/GenBank/DDBJ databases">
        <authorList>
            <person name="Ma L."/>
            <person name="Liu K.-W."/>
            <person name="Li Z."/>
            <person name="Hsiao Y.-Y."/>
            <person name="Qi Y."/>
            <person name="Fu T."/>
            <person name="Tang G."/>
            <person name="Zhang D."/>
            <person name="Sun W.-H."/>
            <person name="Liu D.-K."/>
            <person name="Li Y."/>
            <person name="Chen G.-Z."/>
            <person name="Liu X.-D."/>
            <person name="Liao X.-Y."/>
            <person name="Jiang Y.-T."/>
            <person name="Yu X."/>
            <person name="Hao Y."/>
            <person name="Huang J."/>
            <person name="Zhao X.-W."/>
            <person name="Ke S."/>
            <person name="Chen Y.-Y."/>
            <person name="Wu W.-L."/>
            <person name="Hsu J.-L."/>
            <person name="Lin Y.-F."/>
            <person name="Huang M.-D."/>
            <person name="Li C.-Y."/>
            <person name="Huang L."/>
            <person name="Wang Z.-W."/>
            <person name="Zhao X."/>
            <person name="Zhong W.-Y."/>
            <person name="Peng D.-H."/>
            <person name="Ahmad S."/>
            <person name="Lan S."/>
            <person name="Zhang J.-S."/>
            <person name="Tsai W.-C."/>
            <person name="Van De Peer Y."/>
            <person name="Liu Z.-J."/>
        </authorList>
    </citation>
    <scope>NUCLEOTIDE SEQUENCE</scope>
    <source>
        <strain evidence="4">CP</strain>
        <tissue evidence="4">Leaves</tissue>
    </source>
</reference>
<dbReference type="Pfam" id="PF07460">
    <property type="entry name" value="NUMOD3"/>
    <property type="match status" value="1"/>
</dbReference>
<feature type="domain" description="Nuclease associated modular" evidence="3">
    <location>
        <begin position="109"/>
        <end position="137"/>
    </location>
</feature>
<dbReference type="GO" id="GO:0003677">
    <property type="term" value="F:DNA binding"/>
    <property type="evidence" value="ECO:0007669"/>
    <property type="project" value="InterPro"/>
</dbReference>
<feature type="coiled-coil region" evidence="1">
    <location>
        <begin position="213"/>
        <end position="289"/>
    </location>
</feature>
<dbReference type="InterPro" id="IPR003611">
    <property type="entry name" value="NUMOD3"/>
</dbReference>
<reference evidence="4" key="1">
    <citation type="journal article" date="2023" name="Nat. Commun.">
        <title>Diploid and tetraploid genomes of Acorus and the evolution of monocots.</title>
        <authorList>
            <person name="Ma L."/>
            <person name="Liu K.W."/>
            <person name="Li Z."/>
            <person name="Hsiao Y.Y."/>
            <person name="Qi Y."/>
            <person name="Fu T."/>
            <person name="Tang G.D."/>
            <person name="Zhang D."/>
            <person name="Sun W.H."/>
            <person name="Liu D.K."/>
            <person name="Li Y."/>
            <person name="Chen G.Z."/>
            <person name="Liu X.D."/>
            <person name="Liao X.Y."/>
            <person name="Jiang Y.T."/>
            <person name="Yu X."/>
            <person name="Hao Y."/>
            <person name="Huang J."/>
            <person name="Zhao X.W."/>
            <person name="Ke S."/>
            <person name="Chen Y.Y."/>
            <person name="Wu W.L."/>
            <person name="Hsu J.L."/>
            <person name="Lin Y.F."/>
            <person name="Huang M.D."/>
            <person name="Li C.Y."/>
            <person name="Huang L."/>
            <person name="Wang Z.W."/>
            <person name="Zhao X."/>
            <person name="Zhong W.Y."/>
            <person name="Peng D.H."/>
            <person name="Ahmad S."/>
            <person name="Lan S."/>
            <person name="Zhang J.S."/>
            <person name="Tsai W.C."/>
            <person name="Van de Peer Y."/>
            <person name="Liu Z.J."/>
        </authorList>
    </citation>
    <scope>NUCLEOTIDE SEQUENCE</scope>
    <source>
        <strain evidence="4">CP</strain>
    </source>
</reference>
<protein>
    <recommendedName>
        <fullName evidence="3">Nuclease associated modular domain-containing protein</fullName>
    </recommendedName>
</protein>